<dbReference type="EMBL" id="LWAE01000002">
    <property type="protein sequence ID" value="KZL92124.1"/>
    <property type="molecule type" value="Genomic_DNA"/>
</dbReference>
<comment type="pathway">
    <text evidence="1 8">Cofactor biosynthesis; tetrahydrofolate biosynthesis; 5,6,7,8-tetrahydrofolate from 7,8-dihydrofolate: step 1/1.</text>
</comment>
<evidence type="ECO:0000256" key="8">
    <source>
        <dbReference type="PIRNR" id="PIRNR000194"/>
    </source>
</evidence>
<dbReference type="PANTHER" id="PTHR48069">
    <property type="entry name" value="DIHYDROFOLATE REDUCTASE"/>
    <property type="match status" value="1"/>
</dbReference>
<keyword evidence="5 8" id="KW-0521">NADP</keyword>
<name>A0A162T1D7_9CLOT</name>
<dbReference type="GO" id="GO:0005829">
    <property type="term" value="C:cytosol"/>
    <property type="evidence" value="ECO:0007669"/>
    <property type="project" value="TreeGrafter"/>
</dbReference>
<dbReference type="InterPro" id="IPR017925">
    <property type="entry name" value="DHFR_CS"/>
</dbReference>
<dbReference type="GO" id="GO:0006730">
    <property type="term" value="P:one-carbon metabolic process"/>
    <property type="evidence" value="ECO:0007669"/>
    <property type="project" value="UniProtKB-KW"/>
</dbReference>
<dbReference type="InterPro" id="IPR001796">
    <property type="entry name" value="DHFR_dom"/>
</dbReference>
<dbReference type="PANTHER" id="PTHR48069:SF3">
    <property type="entry name" value="DIHYDROFOLATE REDUCTASE"/>
    <property type="match status" value="1"/>
</dbReference>
<feature type="domain" description="DHFR" evidence="10">
    <location>
        <begin position="1"/>
        <end position="163"/>
    </location>
</feature>
<dbReference type="PIRSF" id="PIRSF000194">
    <property type="entry name" value="DHFR"/>
    <property type="match status" value="1"/>
</dbReference>
<dbReference type="UniPathway" id="UPA00077">
    <property type="reaction ID" value="UER00158"/>
</dbReference>
<dbReference type="PROSITE" id="PS00075">
    <property type="entry name" value="DHFR_1"/>
    <property type="match status" value="1"/>
</dbReference>
<accession>A0A162T1D7</accession>
<comment type="function">
    <text evidence="7 8">Key enzyme in folate metabolism. Catalyzes an essential reaction for de novo glycine and purine synthesis, and for DNA precursor synthesis.</text>
</comment>
<evidence type="ECO:0000256" key="6">
    <source>
        <dbReference type="ARBA" id="ARBA00023002"/>
    </source>
</evidence>
<evidence type="ECO:0000313" key="12">
    <source>
        <dbReference type="Proteomes" id="UP000076603"/>
    </source>
</evidence>
<dbReference type="Gene3D" id="3.40.430.10">
    <property type="entry name" value="Dihydrofolate Reductase, subunit A"/>
    <property type="match status" value="1"/>
</dbReference>
<evidence type="ECO:0000256" key="5">
    <source>
        <dbReference type="ARBA" id="ARBA00022857"/>
    </source>
</evidence>
<evidence type="ECO:0000259" key="10">
    <source>
        <dbReference type="PROSITE" id="PS51330"/>
    </source>
</evidence>
<keyword evidence="6 8" id="KW-0560">Oxidoreductase</keyword>
<dbReference type="PROSITE" id="PS51330">
    <property type="entry name" value="DHFR_2"/>
    <property type="match status" value="1"/>
</dbReference>
<evidence type="ECO:0000256" key="7">
    <source>
        <dbReference type="ARBA" id="ARBA00025067"/>
    </source>
</evidence>
<dbReference type="PRINTS" id="PR00070">
    <property type="entry name" value="DHFR"/>
</dbReference>
<dbReference type="GO" id="GO:0046654">
    <property type="term" value="P:tetrahydrofolate biosynthetic process"/>
    <property type="evidence" value="ECO:0007669"/>
    <property type="project" value="UniProtKB-UniPathway"/>
</dbReference>
<organism evidence="11 12">
    <name type="scientific">Clostridium magnum DSM 2767</name>
    <dbReference type="NCBI Taxonomy" id="1121326"/>
    <lineage>
        <taxon>Bacteria</taxon>
        <taxon>Bacillati</taxon>
        <taxon>Bacillota</taxon>
        <taxon>Clostridia</taxon>
        <taxon>Eubacteriales</taxon>
        <taxon>Clostridiaceae</taxon>
        <taxon>Clostridium</taxon>
    </lineage>
</organism>
<dbReference type="CDD" id="cd00209">
    <property type="entry name" value="DHFR"/>
    <property type="match status" value="1"/>
</dbReference>
<dbReference type="GO" id="GO:0004146">
    <property type="term" value="F:dihydrofolate reductase activity"/>
    <property type="evidence" value="ECO:0007669"/>
    <property type="project" value="UniProtKB-EC"/>
</dbReference>
<dbReference type="SUPFAM" id="SSF53597">
    <property type="entry name" value="Dihydrofolate reductase-like"/>
    <property type="match status" value="1"/>
</dbReference>
<evidence type="ECO:0000256" key="1">
    <source>
        <dbReference type="ARBA" id="ARBA00004903"/>
    </source>
</evidence>
<dbReference type="Proteomes" id="UP000076603">
    <property type="component" value="Unassembled WGS sequence"/>
</dbReference>
<dbReference type="OrthoDB" id="9804315at2"/>
<protein>
    <recommendedName>
        <fullName evidence="3 8">Dihydrofolate reductase</fullName>
        <ecNumber evidence="3 8">1.5.1.3</ecNumber>
    </recommendedName>
</protein>
<dbReference type="PATRIC" id="fig|1121326.3.peg.1920"/>
<dbReference type="GO" id="GO:0046452">
    <property type="term" value="P:dihydrofolate metabolic process"/>
    <property type="evidence" value="ECO:0007669"/>
    <property type="project" value="TreeGrafter"/>
</dbReference>
<dbReference type="EC" id="1.5.1.3" evidence="3 8"/>
<sequence length="164" mass="19286">MISYVVAMDKNNVIGKDNALPWHLPNDLQKFKTITTSKSQTIIMGRKTFESLPNILPDRHHIVLTRDKNYKIEDHRVTVVNKIKDIELLAADNKEYFVIGGGEIFNLLFPYAEKMYITKIDEDFKGDTFFPKYYGTEWEIIEEKKGLVDENNKYEHKFIVLQRI</sequence>
<dbReference type="Pfam" id="PF00186">
    <property type="entry name" value="DHFR_1"/>
    <property type="match status" value="1"/>
</dbReference>
<proteinExistence type="inferred from homology"/>
<dbReference type="FunFam" id="3.40.430.10:FF:000001">
    <property type="entry name" value="Dihydrofolate reductase"/>
    <property type="match status" value="1"/>
</dbReference>
<evidence type="ECO:0000256" key="9">
    <source>
        <dbReference type="RuleBase" id="RU004474"/>
    </source>
</evidence>
<comment type="catalytic activity">
    <reaction evidence="8">
        <text>(6S)-5,6,7,8-tetrahydrofolate + NADP(+) = 7,8-dihydrofolate + NADPH + H(+)</text>
        <dbReference type="Rhea" id="RHEA:15009"/>
        <dbReference type="ChEBI" id="CHEBI:15378"/>
        <dbReference type="ChEBI" id="CHEBI:57451"/>
        <dbReference type="ChEBI" id="CHEBI:57453"/>
        <dbReference type="ChEBI" id="CHEBI:57783"/>
        <dbReference type="ChEBI" id="CHEBI:58349"/>
        <dbReference type="EC" id="1.5.1.3"/>
    </reaction>
</comment>
<evidence type="ECO:0000313" key="11">
    <source>
        <dbReference type="EMBL" id="KZL92124.1"/>
    </source>
</evidence>
<dbReference type="AlphaFoldDB" id="A0A162T1D7"/>
<evidence type="ECO:0000256" key="2">
    <source>
        <dbReference type="ARBA" id="ARBA00009539"/>
    </source>
</evidence>
<comment type="similarity">
    <text evidence="2 8 9">Belongs to the dihydrofolate reductase family.</text>
</comment>
<evidence type="ECO:0000256" key="4">
    <source>
        <dbReference type="ARBA" id="ARBA00022563"/>
    </source>
</evidence>
<comment type="caution">
    <text evidence="11">The sequence shown here is derived from an EMBL/GenBank/DDBJ whole genome shotgun (WGS) entry which is preliminary data.</text>
</comment>
<keyword evidence="4 8" id="KW-0554">One-carbon metabolism</keyword>
<dbReference type="RefSeq" id="WP_066621387.1">
    <property type="nucleotide sequence ID" value="NZ_FQXL01000004.1"/>
</dbReference>
<evidence type="ECO:0000256" key="3">
    <source>
        <dbReference type="ARBA" id="ARBA00012856"/>
    </source>
</evidence>
<dbReference type="GO" id="GO:0070401">
    <property type="term" value="F:NADP+ binding"/>
    <property type="evidence" value="ECO:0007669"/>
    <property type="project" value="UniProtKB-ARBA"/>
</dbReference>
<dbReference type="STRING" id="1121326.CLMAG_19300"/>
<reference evidence="11 12" key="1">
    <citation type="submission" date="2016-04" db="EMBL/GenBank/DDBJ databases">
        <title>Genome sequence of Clostridium magnum DSM 2767.</title>
        <authorList>
            <person name="Poehlein A."/>
            <person name="Uhlig R."/>
            <person name="Fischer R."/>
            <person name="Bahl H."/>
            <person name="Daniel R."/>
        </authorList>
    </citation>
    <scope>NUCLEOTIDE SEQUENCE [LARGE SCALE GENOMIC DNA]</scope>
    <source>
        <strain evidence="11 12">DSM 2767</strain>
    </source>
</reference>
<dbReference type="GO" id="GO:0046655">
    <property type="term" value="P:folic acid metabolic process"/>
    <property type="evidence" value="ECO:0007669"/>
    <property type="project" value="TreeGrafter"/>
</dbReference>
<gene>
    <name evidence="11" type="primary">dfrA</name>
    <name evidence="11" type="ORF">CLMAG_19300</name>
</gene>
<dbReference type="InterPro" id="IPR012259">
    <property type="entry name" value="DHFR"/>
</dbReference>
<keyword evidence="12" id="KW-1185">Reference proteome</keyword>
<dbReference type="InterPro" id="IPR024072">
    <property type="entry name" value="DHFR-like_dom_sf"/>
</dbReference>